<dbReference type="AlphaFoldDB" id="A0A0A9B1S6"/>
<reference evidence="1" key="1">
    <citation type="submission" date="2014-09" db="EMBL/GenBank/DDBJ databases">
        <authorList>
            <person name="Magalhaes I.L.F."/>
            <person name="Oliveira U."/>
            <person name="Santos F.R."/>
            <person name="Vidigal T.H.D.A."/>
            <person name="Brescovit A.D."/>
            <person name="Santos A.J."/>
        </authorList>
    </citation>
    <scope>NUCLEOTIDE SEQUENCE</scope>
    <source>
        <tissue evidence="1">Shoot tissue taken approximately 20 cm above the soil surface</tissue>
    </source>
</reference>
<protein>
    <submittedName>
        <fullName evidence="1">Lpa1</fullName>
    </submittedName>
</protein>
<sequence length="37" mass="4185">MALLATMSSTTPLLEISLERNTCGAERFMPSLFPRWL</sequence>
<name>A0A0A9B1S6_ARUDO</name>
<organism evidence="1">
    <name type="scientific">Arundo donax</name>
    <name type="common">Giant reed</name>
    <name type="synonym">Donax arundinaceus</name>
    <dbReference type="NCBI Taxonomy" id="35708"/>
    <lineage>
        <taxon>Eukaryota</taxon>
        <taxon>Viridiplantae</taxon>
        <taxon>Streptophyta</taxon>
        <taxon>Embryophyta</taxon>
        <taxon>Tracheophyta</taxon>
        <taxon>Spermatophyta</taxon>
        <taxon>Magnoliopsida</taxon>
        <taxon>Liliopsida</taxon>
        <taxon>Poales</taxon>
        <taxon>Poaceae</taxon>
        <taxon>PACMAD clade</taxon>
        <taxon>Arundinoideae</taxon>
        <taxon>Arundineae</taxon>
        <taxon>Arundo</taxon>
    </lineage>
</organism>
<proteinExistence type="predicted"/>
<reference evidence="1" key="2">
    <citation type="journal article" date="2015" name="Data Brief">
        <title>Shoot transcriptome of the giant reed, Arundo donax.</title>
        <authorList>
            <person name="Barrero R.A."/>
            <person name="Guerrero F.D."/>
            <person name="Moolhuijzen P."/>
            <person name="Goolsby J.A."/>
            <person name="Tidwell J."/>
            <person name="Bellgard S.E."/>
            <person name="Bellgard M.I."/>
        </authorList>
    </citation>
    <scope>NUCLEOTIDE SEQUENCE</scope>
    <source>
        <tissue evidence="1">Shoot tissue taken approximately 20 cm above the soil surface</tissue>
    </source>
</reference>
<accession>A0A0A9B1S6</accession>
<dbReference type="EMBL" id="GBRH01241817">
    <property type="protein sequence ID" value="JAD56078.1"/>
    <property type="molecule type" value="Transcribed_RNA"/>
</dbReference>
<evidence type="ECO:0000313" key="1">
    <source>
        <dbReference type="EMBL" id="JAD56078.1"/>
    </source>
</evidence>